<dbReference type="InterPro" id="IPR050685">
    <property type="entry name" value="LDLR"/>
</dbReference>
<evidence type="ECO:0000256" key="7">
    <source>
        <dbReference type="ARBA" id="ARBA00023157"/>
    </source>
</evidence>
<dbReference type="InterPro" id="IPR036055">
    <property type="entry name" value="LDL_receptor-like_sf"/>
</dbReference>
<reference evidence="12" key="1">
    <citation type="journal article" date="2016" name="Insect Biochem. Mol. Biol.">
        <title>Multifaceted biological insights from a draft genome sequence of the tobacco hornworm moth, Manduca sexta.</title>
        <authorList>
            <person name="Kanost M.R."/>
            <person name="Arrese E.L."/>
            <person name="Cao X."/>
            <person name="Chen Y.R."/>
            <person name="Chellapilla S."/>
            <person name="Goldsmith M.R."/>
            <person name="Grosse-Wilde E."/>
            <person name="Heckel D.G."/>
            <person name="Herndon N."/>
            <person name="Jiang H."/>
            <person name="Papanicolaou A."/>
            <person name="Qu J."/>
            <person name="Soulages J.L."/>
            <person name="Vogel H."/>
            <person name="Walters J."/>
            <person name="Waterhouse R.M."/>
            <person name="Ahn S.J."/>
            <person name="Almeida F.C."/>
            <person name="An C."/>
            <person name="Aqrawi P."/>
            <person name="Bretschneider A."/>
            <person name="Bryant W.B."/>
            <person name="Bucks S."/>
            <person name="Chao H."/>
            <person name="Chevignon G."/>
            <person name="Christen J.M."/>
            <person name="Clarke D.F."/>
            <person name="Dittmer N.T."/>
            <person name="Ferguson L.C.F."/>
            <person name="Garavelou S."/>
            <person name="Gordon K.H.J."/>
            <person name="Gunaratna R.T."/>
            <person name="Han Y."/>
            <person name="Hauser F."/>
            <person name="He Y."/>
            <person name="Heidel-Fischer H."/>
            <person name="Hirsh A."/>
            <person name="Hu Y."/>
            <person name="Jiang H."/>
            <person name="Kalra D."/>
            <person name="Klinner C."/>
            <person name="Konig C."/>
            <person name="Kovar C."/>
            <person name="Kroll A.R."/>
            <person name="Kuwar S.S."/>
            <person name="Lee S.L."/>
            <person name="Lehman R."/>
            <person name="Li K."/>
            <person name="Li Z."/>
            <person name="Liang H."/>
            <person name="Lovelace S."/>
            <person name="Lu Z."/>
            <person name="Mansfield J.H."/>
            <person name="McCulloch K.J."/>
            <person name="Mathew T."/>
            <person name="Morton B."/>
            <person name="Muzny D.M."/>
            <person name="Neunemann D."/>
            <person name="Ongeri F."/>
            <person name="Pauchet Y."/>
            <person name="Pu L.L."/>
            <person name="Pyrousis I."/>
            <person name="Rao X.J."/>
            <person name="Redding A."/>
            <person name="Roesel C."/>
            <person name="Sanchez-Gracia A."/>
            <person name="Schaack S."/>
            <person name="Shukla A."/>
            <person name="Tetreau G."/>
            <person name="Wang Y."/>
            <person name="Xiong G.H."/>
            <person name="Traut W."/>
            <person name="Walsh T.K."/>
            <person name="Worley K.C."/>
            <person name="Wu D."/>
            <person name="Wu W."/>
            <person name="Wu Y.Q."/>
            <person name="Zhang X."/>
            <person name="Zou Z."/>
            <person name="Zucker H."/>
            <person name="Briscoe A.D."/>
            <person name="Burmester T."/>
            <person name="Clem R.J."/>
            <person name="Feyereisen R."/>
            <person name="Grimmelikhuijzen C.J.P."/>
            <person name="Hamodrakas S.J."/>
            <person name="Hansson B.S."/>
            <person name="Huguet E."/>
            <person name="Jermiin L.S."/>
            <person name="Lan Q."/>
            <person name="Lehman H.K."/>
            <person name="Lorenzen M."/>
            <person name="Merzendorfer H."/>
            <person name="Michalopoulos I."/>
            <person name="Morton D.B."/>
            <person name="Muthukrishnan S."/>
            <person name="Oakeshott J.G."/>
            <person name="Palmer W."/>
            <person name="Park Y."/>
            <person name="Passarelli A.L."/>
            <person name="Rozas J."/>
            <person name="Schwartz L.M."/>
            <person name="Smith W."/>
            <person name="Southgate A."/>
            <person name="Vilcinskas A."/>
            <person name="Vogt R."/>
            <person name="Wang P."/>
            <person name="Werren J."/>
            <person name="Yu X.Q."/>
            <person name="Zhou J.J."/>
            <person name="Brown S.J."/>
            <person name="Scherer S.E."/>
            <person name="Richards S."/>
            <person name="Blissard G.W."/>
        </authorList>
    </citation>
    <scope>NUCLEOTIDE SEQUENCE</scope>
</reference>
<evidence type="ECO:0000256" key="1">
    <source>
        <dbReference type="ARBA" id="ARBA00004167"/>
    </source>
</evidence>
<dbReference type="Gene3D" id="2.40.128.620">
    <property type="match status" value="1"/>
</dbReference>
<protein>
    <recommendedName>
        <fullName evidence="11">Sushi domain-containing protein</fullName>
    </recommendedName>
</protein>
<evidence type="ECO:0000256" key="5">
    <source>
        <dbReference type="ARBA" id="ARBA00022989"/>
    </source>
</evidence>
<comment type="subcellular location">
    <subcellularLocation>
        <location evidence="2">Endomembrane system</location>
    </subcellularLocation>
    <subcellularLocation>
        <location evidence="1">Membrane</location>
        <topology evidence="1">Single-pass membrane protein</topology>
    </subcellularLocation>
</comment>
<dbReference type="SUPFAM" id="SSF57535">
    <property type="entry name" value="Complement control module/SCR domain"/>
    <property type="match status" value="1"/>
</dbReference>
<evidence type="ECO:0000256" key="6">
    <source>
        <dbReference type="ARBA" id="ARBA00023136"/>
    </source>
</evidence>
<dbReference type="GO" id="GO:0005886">
    <property type="term" value="C:plasma membrane"/>
    <property type="evidence" value="ECO:0007669"/>
    <property type="project" value="TreeGrafter"/>
</dbReference>
<organism evidence="12 13">
    <name type="scientific">Manduca sexta</name>
    <name type="common">Tobacco hawkmoth</name>
    <name type="synonym">Tobacco hornworm</name>
    <dbReference type="NCBI Taxonomy" id="7130"/>
    <lineage>
        <taxon>Eukaryota</taxon>
        <taxon>Metazoa</taxon>
        <taxon>Ecdysozoa</taxon>
        <taxon>Arthropoda</taxon>
        <taxon>Hexapoda</taxon>
        <taxon>Insecta</taxon>
        <taxon>Pterygota</taxon>
        <taxon>Neoptera</taxon>
        <taxon>Endopterygota</taxon>
        <taxon>Lepidoptera</taxon>
        <taxon>Glossata</taxon>
        <taxon>Ditrysia</taxon>
        <taxon>Bombycoidea</taxon>
        <taxon>Sphingidae</taxon>
        <taxon>Sphinginae</taxon>
        <taxon>Sphingini</taxon>
        <taxon>Manduca</taxon>
    </lineage>
</organism>
<dbReference type="AlphaFoldDB" id="A0A922CZN6"/>
<feature type="disulfide bond" evidence="8">
    <location>
        <begin position="131"/>
        <end position="149"/>
    </location>
</feature>
<evidence type="ECO:0000256" key="8">
    <source>
        <dbReference type="PROSITE-ProRule" id="PRU00124"/>
    </source>
</evidence>
<feature type="domain" description="Sushi" evidence="11">
    <location>
        <begin position="256"/>
        <end position="321"/>
    </location>
</feature>
<evidence type="ECO:0000313" key="12">
    <source>
        <dbReference type="EMBL" id="KAG6463173.1"/>
    </source>
</evidence>
<accession>A0A922CZN6</accession>
<dbReference type="PROSITE" id="PS50068">
    <property type="entry name" value="LDLRA_2"/>
    <property type="match status" value="5"/>
</dbReference>
<feature type="disulfide bond" evidence="8">
    <location>
        <begin position="124"/>
        <end position="136"/>
    </location>
</feature>
<dbReference type="PANTHER" id="PTHR24270">
    <property type="entry name" value="LOW-DENSITY LIPOPROTEIN RECEPTOR-RELATED"/>
    <property type="match status" value="1"/>
</dbReference>
<dbReference type="InterPro" id="IPR002172">
    <property type="entry name" value="LDrepeatLR_classA_rpt"/>
</dbReference>
<feature type="signal peptide" evidence="10">
    <location>
        <begin position="1"/>
        <end position="21"/>
    </location>
</feature>
<keyword evidence="13" id="KW-1185">Reference proteome</keyword>
<feature type="disulfide bond" evidence="8">
    <location>
        <begin position="214"/>
        <end position="232"/>
    </location>
</feature>
<evidence type="ECO:0000256" key="9">
    <source>
        <dbReference type="PROSITE-ProRule" id="PRU00302"/>
    </source>
</evidence>
<dbReference type="GO" id="GO:0012505">
    <property type="term" value="C:endomembrane system"/>
    <property type="evidence" value="ECO:0007669"/>
    <property type="project" value="UniProtKB-SubCell"/>
</dbReference>
<name>A0A922CZN6_MANSE</name>
<keyword evidence="3" id="KW-0812">Transmembrane</keyword>
<evidence type="ECO:0000256" key="10">
    <source>
        <dbReference type="SAM" id="SignalP"/>
    </source>
</evidence>
<keyword evidence="9" id="KW-0768">Sushi</keyword>
<comment type="caution">
    <text evidence="12">The sequence shown here is derived from an EMBL/GenBank/DDBJ whole genome shotgun (WGS) entry which is preliminary data.</text>
</comment>
<evidence type="ECO:0000313" key="13">
    <source>
        <dbReference type="Proteomes" id="UP000791440"/>
    </source>
</evidence>
<dbReference type="PANTHER" id="PTHR24270:SF63">
    <property type="entry name" value="TERRIBLY REDUCED OPTIC LOBES, ISOFORM B"/>
    <property type="match status" value="1"/>
</dbReference>
<dbReference type="InterPro" id="IPR000436">
    <property type="entry name" value="Sushi_SCR_CCP_dom"/>
</dbReference>
<keyword evidence="10" id="KW-0732">Signal</keyword>
<feature type="disulfide bond" evidence="8">
    <location>
        <begin position="83"/>
        <end position="95"/>
    </location>
</feature>
<feature type="disulfide bond" evidence="8">
    <location>
        <begin position="90"/>
        <end position="108"/>
    </location>
</feature>
<proteinExistence type="predicted"/>
<dbReference type="PROSITE" id="PS01209">
    <property type="entry name" value="LDLRA_1"/>
    <property type="match status" value="3"/>
</dbReference>
<dbReference type="Gene3D" id="2.10.70.10">
    <property type="entry name" value="Complement Module, domain 1"/>
    <property type="match status" value="1"/>
</dbReference>
<dbReference type="Gene3D" id="4.10.400.10">
    <property type="entry name" value="Low-density Lipoprotein Receptor"/>
    <property type="match status" value="4"/>
</dbReference>
<dbReference type="OrthoDB" id="2019384at2759"/>
<dbReference type="Pfam" id="PF00057">
    <property type="entry name" value="Ldl_recept_a"/>
    <property type="match status" value="5"/>
</dbReference>
<feature type="disulfide bond" evidence="8">
    <location>
        <begin position="173"/>
        <end position="191"/>
    </location>
</feature>
<evidence type="ECO:0000256" key="3">
    <source>
        <dbReference type="ARBA" id="ARBA00022692"/>
    </source>
</evidence>
<feature type="chain" id="PRO_5037065774" description="Sushi domain-containing protein" evidence="10">
    <location>
        <begin position="22"/>
        <end position="538"/>
    </location>
</feature>
<keyword evidence="5" id="KW-1133">Transmembrane helix</keyword>
<dbReference type="PROSITE" id="PS50923">
    <property type="entry name" value="SUSHI"/>
    <property type="match status" value="1"/>
</dbReference>
<keyword evidence="4" id="KW-0677">Repeat</keyword>
<evidence type="ECO:0000259" key="11">
    <source>
        <dbReference type="PROSITE" id="PS50923"/>
    </source>
</evidence>
<evidence type="ECO:0000256" key="4">
    <source>
        <dbReference type="ARBA" id="ARBA00022737"/>
    </source>
</evidence>
<evidence type="ECO:0000256" key="2">
    <source>
        <dbReference type="ARBA" id="ARBA00004308"/>
    </source>
</evidence>
<dbReference type="SMART" id="SM00032">
    <property type="entry name" value="CCP"/>
    <property type="match status" value="1"/>
</dbReference>
<feature type="disulfide bond" evidence="8">
    <location>
        <begin position="207"/>
        <end position="219"/>
    </location>
</feature>
<dbReference type="SMART" id="SM00192">
    <property type="entry name" value="LDLa"/>
    <property type="match status" value="5"/>
</dbReference>
<gene>
    <name evidence="12" type="ORF">O3G_MSEX013717</name>
</gene>
<dbReference type="CDD" id="cd00112">
    <property type="entry name" value="LDLa"/>
    <property type="match status" value="5"/>
</dbReference>
<comment type="caution">
    <text evidence="9">Lacks conserved residue(s) required for the propagation of feature annotation.</text>
</comment>
<reference evidence="12" key="2">
    <citation type="submission" date="2020-12" db="EMBL/GenBank/DDBJ databases">
        <authorList>
            <person name="Kanost M."/>
        </authorList>
    </citation>
    <scope>NUCLEOTIDE SEQUENCE</scope>
</reference>
<feature type="disulfide bond" evidence="8">
    <location>
        <begin position="34"/>
        <end position="52"/>
    </location>
</feature>
<dbReference type="PRINTS" id="PR00261">
    <property type="entry name" value="LDLRECEPTOR"/>
</dbReference>
<dbReference type="GO" id="GO:0016192">
    <property type="term" value="P:vesicle-mediated transport"/>
    <property type="evidence" value="ECO:0007669"/>
    <property type="project" value="UniProtKB-ARBA"/>
</dbReference>
<dbReference type="InterPro" id="IPR035976">
    <property type="entry name" value="Sushi/SCR/CCP_sf"/>
</dbReference>
<keyword evidence="6" id="KW-0472">Membrane</keyword>
<dbReference type="InterPro" id="IPR023415">
    <property type="entry name" value="LDLR_class-A_CS"/>
</dbReference>
<keyword evidence="7 9" id="KW-1015">Disulfide bond</keyword>
<dbReference type="SUPFAM" id="SSF57424">
    <property type="entry name" value="LDL receptor-like module"/>
    <property type="match status" value="5"/>
</dbReference>
<feature type="disulfide bond" evidence="8">
    <location>
        <begin position="27"/>
        <end position="39"/>
    </location>
</feature>
<dbReference type="Proteomes" id="UP000791440">
    <property type="component" value="Unassembled WGS sequence"/>
</dbReference>
<sequence length="538" mass="59415">MYTDLFFIVLATVPALTSVLKEEINYCSPDEFSCGDGSCVSFSAFCDGKRDCFNGADEACTIGENALSTDTVLNRSRRQLSNCRISQWQCKDGSCINFDGKCDGIVDCPDASDETHALCRERQCQYNWFRCTYGACVDGTAPCNGVQDCADNSDELLPRCRNETEEIRGQFKCLDGRFIAAYKHCDGVADCADGSDETLRSCAGKTCLSYLFQCAYGACVDKDSDCNGIRECVDGSDEADDLCADRNTSVQPVKEGACVLPEYPEHGGYVVSGMKNAKPGMSFEFVSLNYTCNKGYGILGRNDVTCTNGWWNFTPLPKCTRFCHLKEHVSVEYKCVLSGSSQGFRTCNEYEPDGTLVQPECRKPNYYSETTFRYMSCIGAVGAWNYVAKCIPGLVKNGTNITVIVKDKVEVFVSNFQYASPNSSSENNVEYAIDEGDWRIGTVTKPQINGQAGVVRPYGENNDDGIPHRLPVRPSDKNNILEILQRLPTATTQKNNNIDVPVAASPNITNPANINFNIINSTVFVTQDPYKDKIFFRD</sequence>
<dbReference type="EMBL" id="JH668953">
    <property type="protein sequence ID" value="KAG6463173.1"/>
    <property type="molecule type" value="Genomic_DNA"/>
</dbReference>
<feature type="disulfide bond" evidence="9">
    <location>
        <begin position="292"/>
        <end position="319"/>
    </location>
</feature>